<accession>A0A2T9K057</accession>
<name>A0A2T9K057_9CAUL</name>
<dbReference type="Pfam" id="PF03693">
    <property type="entry name" value="ParD_antitoxin"/>
    <property type="match status" value="1"/>
</dbReference>
<sequence>MEVTLKPDLEQFARDCVADGRYENVGDVVRAALTLLQEQEERRARLSDSLDQAMAEADREGCFTAAEIAAEMKAAIEATSRETVK</sequence>
<gene>
    <name evidence="2" type="ORF">DDF67_12495</name>
</gene>
<dbReference type="AlphaFoldDB" id="A0A2T9K057"/>
<keyword evidence="1" id="KW-1277">Toxin-antitoxin system</keyword>
<dbReference type="GO" id="GO:0006355">
    <property type="term" value="P:regulation of DNA-templated transcription"/>
    <property type="evidence" value="ECO:0007669"/>
    <property type="project" value="InterPro"/>
</dbReference>
<reference evidence="2 3" key="1">
    <citation type="submission" date="2018-04" db="EMBL/GenBank/DDBJ databases">
        <title>The genome sequence of Caulobacter sp. 744.</title>
        <authorList>
            <person name="Gao J."/>
            <person name="Sun J."/>
        </authorList>
    </citation>
    <scope>NUCLEOTIDE SEQUENCE [LARGE SCALE GENOMIC DNA]</scope>
    <source>
        <strain evidence="2 3">774</strain>
    </source>
</reference>
<evidence type="ECO:0000313" key="3">
    <source>
        <dbReference type="Proteomes" id="UP000245073"/>
    </source>
</evidence>
<protein>
    <submittedName>
        <fullName evidence="2">Type II toxin-antitoxin system ParD family antitoxin</fullName>
    </submittedName>
</protein>
<organism evidence="2 3">
    <name type="scientific">Caulobacter endophyticus</name>
    <dbReference type="NCBI Taxonomy" id="2172652"/>
    <lineage>
        <taxon>Bacteria</taxon>
        <taxon>Pseudomonadati</taxon>
        <taxon>Pseudomonadota</taxon>
        <taxon>Alphaproteobacteria</taxon>
        <taxon>Caulobacterales</taxon>
        <taxon>Caulobacteraceae</taxon>
        <taxon>Caulobacter</taxon>
    </lineage>
</organism>
<evidence type="ECO:0000256" key="1">
    <source>
        <dbReference type="ARBA" id="ARBA00022649"/>
    </source>
</evidence>
<dbReference type="NCBIfam" id="TIGR02606">
    <property type="entry name" value="antidote_CC2985"/>
    <property type="match status" value="1"/>
</dbReference>
<keyword evidence="3" id="KW-1185">Reference proteome</keyword>
<dbReference type="InterPro" id="IPR010985">
    <property type="entry name" value="Ribbon_hlx_hlx"/>
</dbReference>
<dbReference type="Gene3D" id="6.10.10.120">
    <property type="entry name" value="Antitoxin ParD1-like"/>
    <property type="match status" value="1"/>
</dbReference>
<dbReference type="EMBL" id="QDKQ01000043">
    <property type="protein sequence ID" value="PVM89151.1"/>
    <property type="molecule type" value="Genomic_DNA"/>
</dbReference>
<dbReference type="OrthoDB" id="9815501at2"/>
<comment type="caution">
    <text evidence="2">The sequence shown here is derived from an EMBL/GenBank/DDBJ whole genome shotgun (WGS) entry which is preliminary data.</text>
</comment>
<dbReference type="Proteomes" id="UP000245073">
    <property type="component" value="Unassembled WGS sequence"/>
</dbReference>
<proteinExistence type="predicted"/>
<dbReference type="SUPFAM" id="SSF47598">
    <property type="entry name" value="Ribbon-helix-helix"/>
    <property type="match status" value="1"/>
</dbReference>
<evidence type="ECO:0000313" key="2">
    <source>
        <dbReference type="EMBL" id="PVM89151.1"/>
    </source>
</evidence>
<dbReference type="InterPro" id="IPR022789">
    <property type="entry name" value="ParD"/>
</dbReference>
<dbReference type="RefSeq" id="WP_109101215.1">
    <property type="nucleotide sequence ID" value="NZ_QDKQ01000043.1"/>
</dbReference>
<dbReference type="InterPro" id="IPR038296">
    <property type="entry name" value="ParD_sf"/>
</dbReference>